<protein>
    <submittedName>
        <fullName evidence="4">Linear amide C-N hydrolase</fullName>
    </submittedName>
</protein>
<dbReference type="Gene3D" id="3.60.60.10">
    <property type="entry name" value="Penicillin V Acylase, Chain A"/>
    <property type="match status" value="1"/>
</dbReference>
<evidence type="ECO:0000259" key="3">
    <source>
        <dbReference type="Pfam" id="PF02275"/>
    </source>
</evidence>
<feature type="domain" description="Choloylglycine hydrolase/NAAA C-terminal" evidence="3">
    <location>
        <begin position="2"/>
        <end position="291"/>
    </location>
</feature>
<dbReference type="SUPFAM" id="SSF56235">
    <property type="entry name" value="N-terminal nucleophile aminohydrolases (Ntn hydrolases)"/>
    <property type="match status" value="1"/>
</dbReference>
<keyword evidence="5" id="KW-1185">Reference proteome</keyword>
<dbReference type="CDD" id="cd01902">
    <property type="entry name" value="Ntn_CGH"/>
    <property type="match status" value="1"/>
</dbReference>
<evidence type="ECO:0000313" key="5">
    <source>
        <dbReference type="Proteomes" id="UP000464262"/>
    </source>
</evidence>
<comment type="similarity">
    <text evidence="1">Belongs to the peptidase C59 family.</text>
</comment>
<dbReference type="AlphaFoldDB" id="A0A7Z2T655"/>
<evidence type="ECO:0000313" key="4">
    <source>
        <dbReference type="EMBL" id="QIA64961.1"/>
    </source>
</evidence>
<dbReference type="PANTHER" id="PTHR35527:SF2">
    <property type="entry name" value="HYDROLASE"/>
    <property type="match status" value="1"/>
</dbReference>
<organism evidence="4 5">
    <name type="scientific">Vibrio astriarenae</name>
    <dbReference type="NCBI Taxonomy" id="1481923"/>
    <lineage>
        <taxon>Bacteria</taxon>
        <taxon>Pseudomonadati</taxon>
        <taxon>Pseudomonadota</taxon>
        <taxon>Gammaproteobacteria</taxon>
        <taxon>Vibrionales</taxon>
        <taxon>Vibrionaceae</taxon>
        <taxon>Vibrio</taxon>
    </lineage>
</organism>
<dbReference type="Proteomes" id="UP000464262">
    <property type="component" value="Chromosome 2"/>
</dbReference>
<dbReference type="InterPro" id="IPR029055">
    <property type="entry name" value="Ntn_hydrolases_N"/>
</dbReference>
<dbReference type="InterPro" id="IPR052193">
    <property type="entry name" value="Peptidase_C59"/>
</dbReference>
<evidence type="ECO:0000256" key="1">
    <source>
        <dbReference type="ARBA" id="ARBA00006625"/>
    </source>
</evidence>
<proteinExistence type="inferred from homology"/>
<dbReference type="KEGG" id="vas:GT360_15460"/>
<sequence length="324" mass="35738">MCTRMIYQTESGKFITGRGMDWNDPTSDFDLYVLPRGREQVGSRLDNAITWTSRYASFFVAMYNAASTDGMNEKGLSANALYFAEADYGDYIQSDKPKISVGAWTQYFLDNFATVSEAVEAMRGDLPFVIAAPLLANGRPATAHVSLSDTSGDSAILEYIDGELVIHHGSEFKVMTNSPTYDEQIAINKYWKLVGGNRALPGTINAADRYVRSSYLLETTPKFTDGEEAVAATISLMRSTGVPLGMADPDHPNISATLWRTYADHSSNRYYFESASSPSLFYVEFDGLNIEQGAPILMTKVSGPLHLNGNINAQLQPAEMIDWM</sequence>
<accession>A0A7Z2T655</accession>
<dbReference type="EMBL" id="CP047476">
    <property type="protein sequence ID" value="QIA64961.1"/>
    <property type="molecule type" value="Genomic_DNA"/>
</dbReference>
<reference evidence="4 5" key="1">
    <citation type="submission" date="2020-01" db="EMBL/GenBank/DDBJ databases">
        <title>Whole genome and functional gene identification of agarase of Vibrio HN897.</title>
        <authorList>
            <person name="Liu Y."/>
            <person name="Zhao Z."/>
        </authorList>
    </citation>
    <scope>NUCLEOTIDE SEQUENCE [LARGE SCALE GENOMIC DNA]</scope>
    <source>
        <strain evidence="4 5">HN897</strain>
    </source>
</reference>
<gene>
    <name evidence="4" type="ORF">GT360_15460</name>
</gene>
<dbReference type="Pfam" id="PF02275">
    <property type="entry name" value="CBAH"/>
    <property type="match status" value="1"/>
</dbReference>
<keyword evidence="2 4" id="KW-0378">Hydrolase</keyword>
<dbReference type="GO" id="GO:0016787">
    <property type="term" value="F:hydrolase activity"/>
    <property type="evidence" value="ECO:0007669"/>
    <property type="project" value="UniProtKB-KW"/>
</dbReference>
<name>A0A7Z2T655_9VIBR</name>
<dbReference type="PANTHER" id="PTHR35527">
    <property type="entry name" value="CHOLOYLGLYCINE HYDROLASE"/>
    <property type="match status" value="1"/>
</dbReference>
<dbReference type="InterPro" id="IPR029132">
    <property type="entry name" value="CBAH/NAAA_C"/>
</dbReference>
<evidence type="ECO:0000256" key="2">
    <source>
        <dbReference type="ARBA" id="ARBA00022801"/>
    </source>
</evidence>